<name>A0A0R2A6Y0_9LACO</name>
<accession>A0A0R2A6Y0</accession>
<dbReference type="GO" id="GO:0005737">
    <property type="term" value="C:cytoplasm"/>
    <property type="evidence" value="ECO:0007669"/>
    <property type="project" value="TreeGrafter"/>
</dbReference>
<comment type="cofactor">
    <cofactor evidence="1 5">
        <name>pyridoxal 5'-phosphate</name>
        <dbReference type="ChEBI" id="CHEBI:597326"/>
    </cofactor>
</comment>
<organism evidence="6 7">
    <name type="scientific">Paucilactobacillus vaccinostercus DSM 20634</name>
    <dbReference type="NCBI Taxonomy" id="1423813"/>
    <lineage>
        <taxon>Bacteria</taxon>
        <taxon>Bacillati</taxon>
        <taxon>Bacillota</taxon>
        <taxon>Bacilli</taxon>
        <taxon>Lactobacillales</taxon>
        <taxon>Lactobacillaceae</taxon>
        <taxon>Paucilactobacillus</taxon>
    </lineage>
</organism>
<dbReference type="Pfam" id="PF01053">
    <property type="entry name" value="Cys_Met_Meta_PP"/>
    <property type="match status" value="1"/>
</dbReference>
<evidence type="ECO:0000313" key="6">
    <source>
        <dbReference type="EMBL" id="KRM61220.1"/>
    </source>
</evidence>
<dbReference type="Gene3D" id="3.40.640.10">
    <property type="entry name" value="Type I PLP-dependent aspartate aminotransferase-like (Major domain)"/>
    <property type="match status" value="1"/>
</dbReference>
<reference evidence="6 7" key="1">
    <citation type="journal article" date="2015" name="Genome Announc.">
        <title>Expanding the biotechnology potential of lactobacilli through comparative genomics of 213 strains and associated genera.</title>
        <authorList>
            <person name="Sun Z."/>
            <person name="Harris H.M."/>
            <person name="McCann A."/>
            <person name="Guo C."/>
            <person name="Argimon S."/>
            <person name="Zhang W."/>
            <person name="Yang X."/>
            <person name="Jeffery I.B."/>
            <person name="Cooney J.C."/>
            <person name="Kagawa T.F."/>
            <person name="Liu W."/>
            <person name="Song Y."/>
            <person name="Salvetti E."/>
            <person name="Wrobel A."/>
            <person name="Rasinkangas P."/>
            <person name="Parkhill J."/>
            <person name="Rea M.C."/>
            <person name="O'Sullivan O."/>
            <person name="Ritari J."/>
            <person name="Douillard F.P."/>
            <person name="Paul Ross R."/>
            <person name="Yang R."/>
            <person name="Briner A.E."/>
            <person name="Felis G.E."/>
            <person name="de Vos W.M."/>
            <person name="Barrangou R."/>
            <person name="Klaenhammer T.R."/>
            <person name="Caufield P.W."/>
            <person name="Cui Y."/>
            <person name="Zhang H."/>
            <person name="O'Toole P.W."/>
        </authorList>
    </citation>
    <scope>NUCLEOTIDE SEQUENCE [LARGE SCALE GENOMIC DNA]</scope>
    <source>
        <strain evidence="6 7">DSM 20634</strain>
    </source>
</reference>
<dbReference type="GO" id="GO:0004123">
    <property type="term" value="F:cystathionine gamma-lyase activity"/>
    <property type="evidence" value="ECO:0007669"/>
    <property type="project" value="TreeGrafter"/>
</dbReference>
<comment type="caution">
    <text evidence="6">The sequence shown here is derived from an EMBL/GenBank/DDBJ whole genome shotgun (WGS) entry which is preliminary data.</text>
</comment>
<keyword evidence="7" id="KW-1185">Reference proteome</keyword>
<evidence type="ECO:0000256" key="5">
    <source>
        <dbReference type="RuleBase" id="RU362118"/>
    </source>
</evidence>
<dbReference type="PANTHER" id="PTHR11808">
    <property type="entry name" value="TRANS-SULFURATION ENZYME FAMILY MEMBER"/>
    <property type="match status" value="1"/>
</dbReference>
<evidence type="ECO:0000256" key="2">
    <source>
        <dbReference type="ARBA" id="ARBA00009077"/>
    </source>
</evidence>
<sequence>MEGLNMTGFNTRLIHGQNINDNQTGAVNVPVYQSSTYAYPDINGKVRWDYSRSGNPTREYLEKQIATLEHGANGFAFASGMAAIHAALAIFKEGDHILIGDQIYGGTYRLINDYFQARGITFTSVNTQDLEAVKAAIQPNTKAIYFEPVTNPLLQVTSVRAIAAVAKAHDFLTIVDNTFLTPYLQQPLDLGADIVVHSATKYLGGHSDVIAGLVVTKTKALGKRIYFIQNALGGVLSPENANLVRRGIQTLSVRMDRQQENARQLIDYLASRDEVATIHYPGIAGSRDHEIAAEECDGFGGVFSFELQDDVDAPAFVNSLQLIRLAVSLGAVESLAELPYEMSHAELPPEERLAAGITPQLIRISVGIEDAADLISDLNQALATATRRQNVHILKRSIG</sequence>
<dbReference type="GO" id="GO:0009086">
    <property type="term" value="P:methionine biosynthetic process"/>
    <property type="evidence" value="ECO:0007669"/>
    <property type="project" value="UniProtKB-ARBA"/>
</dbReference>
<dbReference type="InterPro" id="IPR015422">
    <property type="entry name" value="PyrdxlP-dep_Trfase_small"/>
</dbReference>
<evidence type="ECO:0000313" key="7">
    <source>
        <dbReference type="Proteomes" id="UP000051733"/>
    </source>
</evidence>
<comment type="similarity">
    <text evidence="2 5">Belongs to the trans-sulfuration enzymes family.</text>
</comment>
<dbReference type="GO" id="GO:0019343">
    <property type="term" value="P:cysteine biosynthetic process via cystathionine"/>
    <property type="evidence" value="ECO:0007669"/>
    <property type="project" value="TreeGrafter"/>
</dbReference>
<keyword evidence="3 4" id="KW-0663">Pyridoxal phosphate</keyword>
<evidence type="ECO:0000256" key="4">
    <source>
        <dbReference type="PIRSR" id="PIRSR001434-2"/>
    </source>
</evidence>
<dbReference type="STRING" id="1423813.FC26_GL001902"/>
<gene>
    <name evidence="6" type="ORF">FC26_GL001902</name>
</gene>
<protein>
    <submittedName>
        <fullName evidence="6">Cystathionine beta-lyase</fullName>
    </submittedName>
</protein>
<dbReference type="PANTHER" id="PTHR11808:SF15">
    <property type="entry name" value="CYSTATHIONINE GAMMA-LYASE"/>
    <property type="match status" value="1"/>
</dbReference>
<dbReference type="PATRIC" id="fig|1423813.3.peg.1931"/>
<dbReference type="FunFam" id="3.40.640.10:FF:000009">
    <property type="entry name" value="Cystathionine gamma-synthase homolog"/>
    <property type="match status" value="1"/>
</dbReference>
<dbReference type="InterPro" id="IPR015424">
    <property type="entry name" value="PyrdxlP-dep_Trfase"/>
</dbReference>
<proteinExistence type="inferred from homology"/>
<dbReference type="FunFam" id="3.90.1150.10:FF:000033">
    <property type="entry name" value="Cystathionine gamma-synthase"/>
    <property type="match status" value="1"/>
</dbReference>
<dbReference type="InterPro" id="IPR000277">
    <property type="entry name" value="Cys/Met-Metab_PyrdxlP-dep_enz"/>
</dbReference>
<dbReference type="AlphaFoldDB" id="A0A0R2A6Y0"/>
<dbReference type="GO" id="GO:0003962">
    <property type="term" value="F:cystathionine gamma-synthase activity"/>
    <property type="evidence" value="ECO:0007669"/>
    <property type="project" value="TreeGrafter"/>
</dbReference>
<dbReference type="PIRSF" id="PIRSF001434">
    <property type="entry name" value="CGS"/>
    <property type="match status" value="1"/>
</dbReference>
<evidence type="ECO:0000256" key="1">
    <source>
        <dbReference type="ARBA" id="ARBA00001933"/>
    </source>
</evidence>
<dbReference type="InterPro" id="IPR054542">
    <property type="entry name" value="Cys_met_metab_PP"/>
</dbReference>
<dbReference type="GO" id="GO:0019346">
    <property type="term" value="P:transsulfuration"/>
    <property type="evidence" value="ECO:0007669"/>
    <property type="project" value="InterPro"/>
</dbReference>
<dbReference type="EMBL" id="AYYY01000030">
    <property type="protein sequence ID" value="KRM61220.1"/>
    <property type="molecule type" value="Genomic_DNA"/>
</dbReference>
<dbReference type="SUPFAM" id="SSF53383">
    <property type="entry name" value="PLP-dependent transferases"/>
    <property type="match status" value="1"/>
</dbReference>
<dbReference type="PROSITE" id="PS00868">
    <property type="entry name" value="CYS_MET_METAB_PP"/>
    <property type="match status" value="1"/>
</dbReference>
<dbReference type="Proteomes" id="UP000051733">
    <property type="component" value="Unassembled WGS sequence"/>
</dbReference>
<dbReference type="CDD" id="cd00614">
    <property type="entry name" value="CGS_like"/>
    <property type="match status" value="1"/>
</dbReference>
<keyword evidence="6" id="KW-0456">Lyase</keyword>
<dbReference type="GO" id="GO:0030170">
    <property type="term" value="F:pyridoxal phosphate binding"/>
    <property type="evidence" value="ECO:0007669"/>
    <property type="project" value="InterPro"/>
</dbReference>
<feature type="modified residue" description="N6-(pyridoxal phosphate)lysine" evidence="4">
    <location>
        <position position="201"/>
    </location>
</feature>
<dbReference type="InterPro" id="IPR015421">
    <property type="entry name" value="PyrdxlP-dep_Trfase_major"/>
</dbReference>
<evidence type="ECO:0000256" key="3">
    <source>
        <dbReference type="ARBA" id="ARBA00022898"/>
    </source>
</evidence>
<dbReference type="Gene3D" id="3.90.1150.10">
    <property type="entry name" value="Aspartate Aminotransferase, domain 1"/>
    <property type="match status" value="1"/>
</dbReference>